<proteinExistence type="predicted"/>
<dbReference type="HOGENOM" id="CLU_2248841_0_0_0"/>
<protein>
    <recommendedName>
        <fullName evidence="1">Helix-turn-helix domain-containing protein</fullName>
    </recommendedName>
</protein>
<accession>D1CD95</accession>
<dbReference type="RefSeq" id="WP_012875791.1">
    <property type="nucleotide sequence ID" value="NC_013525.1"/>
</dbReference>
<dbReference type="AlphaFoldDB" id="D1CD95"/>
<dbReference type="OrthoDB" id="3078701at2"/>
<dbReference type="Pfam" id="PF12728">
    <property type="entry name" value="HTH_17"/>
    <property type="match status" value="1"/>
</dbReference>
<organism evidence="2 3">
    <name type="scientific">Thermobaculum terrenum (strain ATCC BAA-798 / CCMEE 7001 / YNP1)</name>
    <dbReference type="NCBI Taxonomy" id="525904"/>
    <lineage>
        <taxon>Bacteria</taxon>
        <taxon>Bacillati</taxon>
        <taxon>Chloroflexota</taxon>
        <taxon>Chloroflexia</taxon>
        <taxon>Candidatus Thermobaculales</taxon>
        <taxon>Candidatus Thermobaculaceae</taxon>
        <taxon>Thermobaculum</taxon>
    </lineage>
</organism>
<evidence type="ECO:0000259" key="1">
    <source>
        <dbReference type="Pfam" id="PF12728"/>
    </source>
</evidence>
<keyword evidence="3" id="KW-1185">Reference proteome</keyword>
<sequence length="104" mass="12085">MIKKDHMTVAELKHMLHKERMEAIATRDPLAIKYADSRWEVITQLIAGKKDDEELDLKRVTVGVKAASEVLGYTPQQVRKLIREKRLDAHKEGEQWRIPLKSIL</sequence>
<reference evidence="3" key="1">
    <citation type="journal article" date="2010" name="Stand. Genomic Sci.">
        <title>Complete genome sequence of 'Thermobaculum terrenum' type strain (YNP1).</title>
        <authorList>
            <person name="Kiss H."/>
            <person name="Cleland D."/>
            <person name="Lapidus A."/>
            <person name="Lucas S."/>
            <person name="Glavina Del Rio T."/>
            <person name="Nolan M."/>
            <person name="Tice H."/>
            <person name="Han C."/>
            <person name="Goodwin L."/>
            <person name="Pitluck S."/>
            <person name="Liolios K."/>
            <person name="Ivanova N."/>
            <person name="Mavromatis K."/>
            <person name="Ovchinnikova G."/>
            <person name="Pati A."/>
            <person name="Chen A."/>
            <person name="Palaniappan K."/>
            <person name="Land M."/>
            <person name="Hauser L."/>
            <person name="Chang Y."/>
            <person name="Jeffries C."/>
            <person name="Lu M."/>
            <person name="Brettin T."/>
            <person name="Detter J."/>
            <person name="Goker M."/>
            <person name="Tindall B."/>
            <person name="Beck B."/>
            <person name="McDermott T."/>
            <person name="Woyke T."/>
            <person name="Bristow J."/>
            <person name="Eisen J."/>
            <person name="Markowitz V."/>
            <person name="Hugenholtz P."/>
            <person name="Kyrpides N."/>
            <person name="Klenk H."/>
            <person name="Cheng J."/>
        </authorList>
    </citation>
    <scope>NUCLEOTIDE SEQUENCE [LARGE SCALE GENOMIC DNA]</scope>
    <source>
        <strain evidence="3">ATCC BAA-798 / YNP1</strain>
    </source>
</reference>
<dbReference type="KEGG" id="ttr:Tter_1854"/>
<name>D1CD95_THET1</name>
<dbReference type="InterPro" id="IPR041657">
    <property type="entry name" value="HTH_17"/>
</dbReference>
<feature type="domain" description="Helix-turn-helix" evidence="1">
    <location>
        <begin position="64"/>
        <end position="103"/>
    </location>
</feature>
<dbReference type="STRING" id="525904.Tter_1854"/>
<dbReference type="Proteomes" id="UP000000323">
    <property type="component" value="Chromosome 1"/>
</dbReference>
<gene>
    <name evidence="2" type="ordered locus">Tter_1854</name>
</gene>
<dbReference type="EMBL" id="CP001825">
    <property type="protein sequence ID" value="ACZ42760.1"/>
    <property type="molecule type" value="Genomic_DNA"/>
</dbReference>
<evidence type="ECO:0000313" key="2">
    <source>
        <dbReference type="EMBL" id="ACZ42760.1"/>
    </source>
</evidence>
<evidence type="ECO:0000313" key="3">
    <source>
        <dbReference type="Proteomes" id="UP000000323"/>
    </source>
</evidence>